<dbReference type="InterPro" id="IPR028244">
    <property type="entry name" value="T6SS_Rhs_Vgr_dom"/>
</dbReference>
<dbReference type="Pfam" id="PF05954">
    <property type="entry name" value="Phage_GPD"/>
    <property type="match status" value="1"/>
</dbReference>
<comment type="similarity">
    <text evidence="1">Belongs to the VgrG protein family.</text>
</comment>
<evidence type="ECO:0000259" key="4">
    <source>
        <dbReference type="Pfam" id="PF13296"/>
    </source>
</evidence>
<dbReference type="AlphaFoldDB" id="A0A1A7R8J7"/>
<reference evidence="6" key="1">
    <citation type="submission" date="2016-06" db="EMBL/GenBank/DDBJ databases">
        <authorList>
            <person name="Radolfova-Krizova L."/>
            <person name="Nemec A."/>
        </authorList>
    </citation>
    <scope>NUCLEOTIDE SEQUENCE [LARGE SCALE GENOMIC DNA]</scope>
    <source>
        <strain evidence="6">ANC 4275</strain>
    </source>
</reference>
<dbReference type="Gene3D" id="4.10.220.110">
    <property type="match status" value="1"/>
</dbReference>
<dbReference type="Pfam" id="PF10106">
    <property type="entry name" value="DUF2345"/>
    <property type="match status" value="1"/>
</dbReference>
<protein>
    <submittedName>
        <fullName evidence="5">Type VI secretion system protein</fullName>
    </submittedName>
</protein>
<dbReference type="InterPro" id="IPR018769">
    <property type="entry name" value="VgrG2_DUF2345"/>
</dbReference>
<dbReference type="EMBL" id="LZDS01000026">
    <property type="protein sequence ID" value="OBX28226.1"/>
    <property type="molecule type" value="Genomic_DNA"/>
</dbReference>
<dbReference type="OrthoDB" id="9762420at2"/>
<evidence type="ECO:0000259" key="3">
    <source>
        <dbReference type="Pfam" id="PF10106"/>
    </source>
</evidence>
<proteinExistence type="inferred from homology"/>
<evidence type="ECO:0000313" key="5">
    <source>
        <dbReference type="EMBL" id="OBX28226.1"/>
    </source>
</evidence>
<dbReference type="Proteomes" id="UP000185753">
    <property type="component" value="Unassembled WGS sequence"/>
</dbReference>
<accession>A0A1A7R8J7</accession>
<keyword evidence="6" id="KW-1185">Reference proteome</keyword>
<comment type="caution">
    <text evidence="5">The sequence shown here is derived from an EMBL/GenBank/DDBJ whole genome shotgun (WGS) entry which is preliminary data.</text>
</comment>
<dbReference type="Gene3D" id="2.40.50.230">
    <property type="entry name" value="Gp5 N-terminal domain"/>
    <property type="match status" value="1"/>
</dbReference>
<dbReference type="InterPro" id="IPR037026">
    <property type="entry name" value="Vgr_OB-fold_dom_sf"/>
</dbReference>
<dbReference type="RefSeq" id="WP_067765457.1">
    <property type="nucleotide sequence ID" value="NZ_LZDS01000026.1"/>
</dbReference>
<dbReference type="SUPFAM" id="SSF69255">
    <property type="entry name" value="gp5 N-terminal domain-like"/>
    <property type="match status" value="1"/>
</dbReference>
<feature type="domain" description="Gp5/Type VI secretion system Vgr protein OB-fold" evidence="2">
    <location>
        <begin position="481"/>
        <end position="529"/>
    </location>
</feature>
<organism evidence="5 6">
    <name type="scientific">Acinetobacter gandensis</name>
    <dbReference type="NCBI Taxonomy" id="1443941"/>
    <lineage>
        <taxon>Bacteria</taxon>
        <taxon>Pseudomonadati</taxon>
        <taxon>Pseudomonadota</taxon>
        <taxon>Gammaproteobacteria</taxon>
        <taxon>Moraxellales</taxon>
        <taxon>Moraxellaceae</taxon>
        <taxon>Acinetobacter</taxon>
    </lineage>
</organism>
<dbReference type="Gene3D" id="3.55.50.10">
    <property type="entry name" value="Baseplate protein-like domains"/>
    <property type="match status" value="1"/>
</dbReference>
<feature type="domain" description="DUF2345" evidence="3">
    <location>
        <begin position="844"/>
        <end position="990"/>
    </location>
</feature>
<dbReference type="SUPFAM" id="SSF69279">
    <property type="entry name" value="Phage tail proteins"/>
    <property type="match status" value="1"/>
</dbReference>
<dbReference type="Pfam" id="PF13296">
    <property type="entry name" value="T6SS_Vgr"/>
    <property type="match status" value="1"/>
</dbReference>
<feature type="domain" description="Putative type VI secretion system Rhs element associated Vgr" evidence="4">
    <location>
        <begin position="557"/>
        <end position="664"/>
    </location>
</feature>
<evidence type="ECO:0000259" key="2">
    <source>
        <dbReference type="Pfam" id="PF04717"/>
    </source>
</evidence>
<dbReference type="InterPro" id="IPR006533">
    <property type="entry name" value="T6SS_Vgr_RhsGE"/>
</dbReference>
<dbReference type="Gene3D" id="2.30.110.50">
    <property type="match status" value="1"/>
</dbReference>
<dbReference type="NCBIfam" id="TIGR01646">
    <property type="entry name" value="vgr_GE"/>
    <property type="match status" value="1"/>
</dbReference>
<name>A0A1A7R8J7_9GAMM</name>
<evidence type="ECO:0000313" key="6">
    <source>
        <dbReference type="Proteomes" id="UP000185753"/>
    </source>
</evidence>
<evidence type="ECO:0000256" key="1">
    <source>
        <dbReference type="ARBA" id="ARBA00005558"/>
    </source>
</evidence>
<dbReference type="InterPro" id="IPR017847">
    <property type="entry name" value="T6SS_RhsGE_Vgr_subset"/>
</dbReference>
<sequence length="1123" mass="124834">MIKNIYAMVENFGLSVQKRALHIHFSNEALNAEVFIQRIEGEHRINQGFRAEIICLSTNAHLALKQFIGGRVAVDQVTDLGQLSRLTGVITGASQGQSDGSLTVYKLVIEDASVLWHKRRNSRVFMNKSVRDITEVLFSEWQNKSSLFAASLSLNLAGLAKDYDVRPFTMQANETDYAFLTRLWRSEGINWLIDESKRFVPFSASTIEAQQLRLIDQNQAFTALDRTNIRFHRSHATERQDTITSLIAERFLQSTTIQTQRWQAQHLAQDQSGTLLSVHQHSELQENESLSLEQAWTISSAWTADLKGEDQATTANTQQLDKLNQQLNHYQELQAKYFTVSSSVRDAQVGYWFELLNHPEIDQHQGSDREFLILGKAFYNQNNLPKDILVQLDKLLTASRWQSLGDERQANNLYIVRRNIAIVPEYDPMFHRPAAYPQRAKVVGPEGESIHVDAWGRIKVRFTFTRADDHGHDGGAGSNDNDSDSAWVDVLTPWAGDGYGARFHPRVGEIVVIDFFEGDVDRPFVVGRIHEAERDQTMFDIKGQLPETKKLSGIRSQEVAGEGFNQLRFDDTTGQISTQLQSSHAATQLNLGNLSHPKEQASSNGRGEGFELRTDAWGAMRAGKGLLISTYAQDKAVADHLAAAEAQSLLTQGHESMHVLSGLAVKQQTDALNVVSRLPKLIQSLEIKSTVEAVKNTLNLFKDDLSQDPLAALKNCKGFIQDIGSLTKDVKSTVKEFKAFFDDAEDAFDNLKSVLDHIEDNGKDALQGRVASLKSNIQNDPLKALKDVGQLLEDIKFNPADLLNSGGFGLPESLTPMKALTKVQGFMEGYAQGLEQSNSAKKQEQGKLFRQALMLLASPNGIALTTPEDIVLQASQDIAESALGSINFSAQKNIVGHAQDKVSLFAAQKGISAYAAKGKVELQAQDDAIEAIARKVIKLISTEDKIEITSPKEIILTAGGSQLKINGSGIFTTTGGKFESKAGQHSFVGGRTVNAQLPKLPESGIFSRRFDFGELFDKDQLNQKIKFKFINHSKKTEFNGFLDEFGRTQRFFSDSADNVEVIILGHDSQNHDELFVIKNDLNSTKNQDSSEDCCGDGDDDHHHNTEKLYDDSDLEADFKSFGL</sequence>
<dbReference type="Pfam" id="PF04717">
    <property type="entry name" value="Phage_base_V"/>
    <property type="match status" value="1"/>
</dbReference>
<dbReference type="InterPro" id="IPR006531">
    <property type="entry name" value="Gp5/Vgr_OB"/>
</dbReference>
<dbReference type="NCBIfam" id="TIGR03361">
    <property type="entry name" value="VI_Rhs_Vgr"/>
    <property type="match status" value="1"/>
</dbReference>
<gene>
    <name evidence="5" type="ORF">A9J31_06600</name>
</gene>
<dbReference type="STRING" id="1443941.A9J31_06600"/>